<keyword evidence="6" id="KW-0067">ATP-binding</keyword>
<comment type="function">
    <text evidence="1 9">May be involved in recombinational repair of damaged DNA.</text>
</comment>
<protein>
    <recommendedName>
        <fullName evidence="3 9">DNA repair protein RecN</fullName>
    </recommendedName>
    <alternativeName>
        <fullName evidence="8 9">Recombination protein N</fullName>
    </alternativeName>
</protein>
<comment type="caution">
    <text evidence="12">The sequence shown here is derived from an EMBL/GenBank/DDBJ whole genome shotgun (WGS) entry which is preliminary data.</text>
</comment>
<dbReference type="GO" id="GO:0006281">
    <property type="term" value="P:DNA repair"/>
    <property type="evidence" value="ECO:0007669"/>
    <property type="project" value="UniProtKB-KW"/>
</dbReference>
<evidence type="ECO:0000256" key="9">
    <source>
        <dbReference type="PIRNR" id="PIRNR003128"/>
    </source>
</evidence>
<keyword evidence="10" id="KW-0175">Coiled coil</keyword>
<dbReference type="CDD" id="cd03241">
    <property type="entry name" value="ABC_RecN"/>
    <property type="match status" value="2"/>
</dbReference>
<evidence type="ECO:0000256" key="8">
    <source>
        <dbReference type="ARBA" id="ARBA00033408"/>
    </source>
</evidence>
<feature type="domain" description="RecF/RecN/SMC N-terminal" evidence="11">
    <location>
        <begin position="6"/>
        <end position="507"/>
    </location>
</feature>
<comment type="similarity">
    <text evidence="2 9">Belongs to the RecN family.</text>
</comment>
<evidence type="ECO:0000313" key="12">
    <source>
        <dbReference type="EMBL" id="RKX64916.1"/>
    </source>
</evidence>
<sequence length="555" mass="63326">MGGVMLSELSIKNIAIIENLNIDFSRGFNVLTGETGTGKSIIVNSVNLLIGERFDKTMLKEGESFAEVSALFSDLNDMSKKILSAHDIDFDKEIIIRRRVNRKGVSKVYINDTPVTMKILKELGKYLVDLHGQHEHQSLFYPERQRELLDRYGEYEDSINYYENIFDEISVKRAKLKDMTEELSNILQNRDLYEFHLKEIEKVSPKIGEDEELEKIENFIKNRVEINSYIESVNNSLFGQQGAEEKVWSAIESLNKLVSIDSKFADMKDVIEEITFRLEDLKDKIKEYSLMDDEEFPPIDEIEARISDINGLKKKYGGSIESVLRYRDDLVEKLGSIDIDDADLLKLQNEIKELELKLLNAGEELHKERVAAIRKIEEKIPKVLSTLKMKGVRFKVNYEKLKSPERTGLYSYEFYISTNPGETPKPLNKVASGGEISRIMLAFKSLINEKPMVDTIVFDEIDTGIGGDTGYRVGKLMKEIASGTQVITITHLPQVSIFANNHIRIEKLSDDGKATVTVKALNEMERVEETARMLGSEYGRESAVEHAKKLLEKAQ</sequence>
<dbReference type="GO" id="GO:0009432">
    <property type="term" value="P:SOS response"/>
    <property type="evidence" value="ECO:0007669"/>
    <property type="project" value="TreeGrafter"/>
</dbReference>
<evidence type="ECO:0000256" key="4">
    <source>
        <dbReference type="ARBA" id="ARBA00022741"/>
    </source>
</evidence>
<dbReference type="EMBL" id="QNBC01000123">
    <property type="protein sequence ID" value="RKX64916.1"/>
    <property type="molecule type" value="Genomic_DNA"/>
</dbReference>
<dbReference type="GO" id="GO:0043590">
    <property type="term" value="C:bacterial nucleoid"/>
    <property type="evidence" value="ECO:0007669"/>
    <property type="project" value="TreeGrafter"/>
</dbReference>
<dbReference type="PANTHER" id="PTHR11059">
    <property type="entry name" value="DNA REPAIR PROTEIN RECN"/>
    <property type="match status" value="1"/>
</dbReference>
<dbReference type="GO" id="GO:0005524">
    <property type="term" value="F:ATP binding"/>
    <property type="evidence" value="ECO:0007669"/>
    <property type="project" value="UniProtKB-KW"/>
</dbReference>
<gene>
    <name evidence="12" type="primary">recN</name>
    <name evidence="12" type="ORF">DRP44_07425</name>
</gene>
<dbReference type="PANTHER" id="PTHR11059:SF0">
    <property type="entry name" value="DNA REPAIR PROTEIN RECN"/>
    <property type="match status" value="1"/>
</dbReference>
<evidence type="ECO:0000313" key="13">
    <source>
        <dbReference type="Proteomes" id="UP000282321"/>
    </source>
</evidence>
<dbReference type="PIRSF" id="PIRSF003128">
    <property type="entry name" value="RecN"/>
    <property type="match status" value="1"/>
</dbReference>
<name>A0A660S5E7_UNCT6</name>
<evidence type="ECO:0000256" key="3">
    <source>
        <dbReference type="ARBA" id="ARBA00021315"/>
    </source>
</evidence>
<accession>A0A660S5E7</accession>
<dbReference type="SUPFAM" id="SSF52540">
    <property type="entry name" value="P-loop containing nucleoside triphosphate hydrolases"/>
    <property type="match status" value="1"/>
</dbReference>
<evidence type="ECO:0000256" key="1">
    <source>
        <dbReference type="ARBA" id="ARBA00003618"/>
    </source>
</evidence>
<keyword evidence="4" id="KW-0547">Nucleotide-binding</keyword>
<evidence type="ECO:0000256" key="2">
    <source>
        <dbReference type="ARBA" id="ARBA00009441"/>
    </source>
</evidence>
<dbReference type="NCBIfam" id="TIGR00634">
    <property type="entry name" value="recN"/>
    <property type="match status" value="1"/>
</dbReference>
<dbReference type="InterPro" id="IPR027417">
    <property type="entry name" value="P-loop_NTPase"/>
</dbReference>
<dbReference type="Pfam" id="PF02463">
    <property type="entry name" value="SMC_N"/>
    <property type="match status" value="1"/>
</dbReference>
<dbReference type="Proteomes" id="UP000282321">
    <property type="component" value="Unassembled WGS sequence"/>
</dbReference>
<dbReference type="InterPro" id="IPR004604">
    <property type="entry name" value="DNA_recomb/repair_RecN"/>
</dbReference>
<evidence type="ECO:0000256" key="6">
    <source>
        <dbReference type="ARBA" id="ARBA00022840"/>
    </source>
</evidence>
<evidence type="ECO:0000256" key="7">
    <source>
        <dbReference type="ARBA" id="ARBA00023204"/>
    </source>
</evidence>
<keyword evidence="7 9" id="KW-0234">DNA repair</keyword>
<proteinExistence type="inferred from homology"/>
<dbReference type="Gene3D" id="3.40.50.300">
    <property type="entry name" value="P-loop containing nucleotide triphosphate hydrolases"/>
    <property type="match status" value="2"/>
</dbReference>
<dbReference type="InterPro" id="IPR003395">
    <property type="entry name" value="RecF/RecN/SMC_N"/>
</dbReference>
<evidence type="ECO:0000259" key="11">
    <source>
        <dbReference type="Pfam" id="PF02463"/>
    </source>
</evidence>
<dbReference type="GO" id="GO:0006310">
    <property type="term" value="P:DNA recombination"/>
    <property type="evidence" value="ECO:0007669"/>
    <property type="project" value="InterPro"/>
</dbReference>
<evidence type="ECO:0000256" key="5">
    <source>
        <dbReference type="ARBA" id="ARBA00022763"/>
    </source>
</evidence>
<dbReference type="AlphaFoldDB" id="A0A660S5E7"/>
<reference evidence="12 13" key="1">
    <citation type="submission" date="2018-06" db="EMBL/GenBank/DDBJ databases">
        <title>Extensive metabolic versatility and redundancy in microbially diverse, dynamic hydrothermal sediments.</title>
        <authorList>
            <person name="Dombrowski N."/>
            <person name="Teske A."/>
            <person name="Baker B.J."/>
        </authorList>
    </citation>
    <scope>NUCLEOTIDE SEQUENCE [LARGE SCALE GENOMIC DNA]</scope>
    <source>
        <strain evidence="12">B35_G9</strain>
    </source>
</reference>
<feature type="coiled-coil region" evidence="10">
    <location>
        <begin position="337"/>
        <end position="371"/>
    </location>
</feature>
<evidence type="ECO:0000256" key="10">
    <source>
        <dbReference type="SAM" id="Coils"/>
    </source>
</evidence>
<organism evidence="12 13">
    <name type="scientific">candidate division TA06 bacterium</name>
    <dbReference type="NCBI Taxonomy" id="2250710"/>
    <lineage>
        <taxon>Bacteria</taxon>
        <taxon>Bacteria division TA06</taxon>
    </lineage>
</organism>
<keyword evidence="5 9" id="KW-0227">DNA damage</keyword>